<feature type="region of interest" description="Disordered" evidence="6">
    <location>
        <begin position="480"/>
        <end position="519"/>
    </location>
</feature>
<evidence type="ECO:0000256" key="2">
    <source>
        <dbReference type="ARBA" id="ARBA00007077"/>
    </source>
</evidence>
<sequence>MVKHKGASNNQAGAYKPPKRLAGVRKIKDKGSKKLKEVFIKKISQPNNNSVHNALKLKDIDKKYEGNKSKKMVKENFPSEEVEGDEFPQDIIEEDVGNKGVKKGKKKKSHKLKKNEEYSSEVVDDIGDEALRNKSAKKIKKKKFDKYSSEKVEEDDVSGEISEDEDGSIPLEGAEFAGDISEQDIDSDDDLSLNEDELPVPPDVTTSEEESSEDDRDEEEEQEEGVNEDESNENQIEKDSEELRTIFVGNLPKSVTKIQLKKWFSKYGTVESVRLRCAPIADPVIPKKLAVIKQSFHEERNNIHGFVKFSTSEEANGALAANGQPFDETHHIRVDIAGKIGQKKQYDDKKAIFIGNVPFNAEEDQLRDLFADCGDISCIRIVRDKHTAVGKGFAYINFASRHSVRLALEKHGIELNGRRLRIQKVLYNQEVESIPLSKLNKRINYRRNNDEDNKVSNIMKFKKKKKNKASEQFEFQGLSSKKDVKRKKMKKKKKKLKLQRETLKKVLNTEGNNKRQVTF</sequence>
<protein>
    <recommendedName>
        <fullName evidence="7">RRM domain-containing protein</fullName>
    </recommendedName>
</protein>
<keyword evidence="4" id="KW-0539">Nucleus</keyword>
<proteinExistence type="inferred from homology"/>
<keyword evidence="9" id="KW-1185">Reference proteome</keyword>
<feature type="region of interest" description="Disordered" evidence="6">
    <location>
        <begin position="1"/>
        <end position="21"/>
    </location>
</feature>
<feature type="region of interest" description="Disordered" evidence="6">
    <location>
        <begin position="137"/>
        <end position="240"/>
    </location>
</feature>
<evidence type="ECO:0000259" key="7">
    <source>
        <dbReference type="PROSITE" id="PS50102"/>
    </source>
</evidence>
<evidence type="ECO:0000313" key="9">
    <source>
        <dbReference type="Proteomes" id="UP001461498"/>
    </source>
</evidence>
<feature type="compositionally biased region" description="Acidic residues" evidence="6">
    <location>
        <begin position="206"/>
        <end position="232"/>
    </location>
</feature>
<feature type="compositionally biased region" description="Acidic residues" evidence="6">
    <location>
        <begin position="181"/>
        <end position="198"/>
    </location>
</feature>
<dbReference type="SUPFAM" id="SSF54928">
    <property type="entry name" value="RNA-binding domain, RBD"/>
    <property type="match status" value="2"/>
</dbReference>
<dbReference type="GO" id="GO:0005730">
    <property type="term" value="C:nucleolus"/>
    <property type="evidence" value="ECO:0007669"/>
    <property type="project" value="UniProtKB-SubCell"/>
</dbReference>
<name>A0AAW1CEJ2_9HEMI</name>
<dbReference type="PANTHER" id="PTHR23236">
    <property type="entry name" value="EUKARYOTIC TRANSLATION INITIATION FACTOR 4B/4H"/>
    <property type="match status" value="1"/>
</dbReference>
<dbReference type="InterPro" id="IPR034221">
    <property type="entry name" value="RBM34_RRM2"/>
</dbReference>
<dbReference type="InterPro" id="IPR035979">
    <property type="entry name" value="RBD_domain_sf"/>
</dbReference>
<dbReference type="InterPro" id="IPR012677">
    <property type="entry name" value="Nucleotide-bd_a/b_plait_sf"/>
</dbReference>
<feature type="compositionally biased region" description="Acidic residues" evidence="6">
    <location>
        <begin position="78"/>
        <end position="95"/>
    </location>
</feature>
<evidence type="ECO:0000256" key="4">
    <source>
        <dbReference type="ARBA" id="ARBA00023242"/>
    </source>
</evidence>
<dbReference type="Gene3D" id="3.30.70.330">
    <property type="match status" value="2"/>
</dbReference>
<gene>
    <name evidence="8" type="ORF">O3M35_012810</name>
</gene>
<dbReference type="EMBL" id="JAPXFL010000022">
    <property type="protein sequence ID" value="KAK9497016.1"/>
    <property type="molecule type" value="Genomic_DNA"/>
</dbReference>
<organism evidence="8 9">
    <name type="scientific">Rhynocoris fuscipes</name>
    <dbReference type="NCBI Taxonomy" id="488301"/>
    <lineage>
        <taxon>Eukaryota</taxon>
        <taxon>Metazoa</taxon>
        <taxon>Ecdysozoa</taxon>
        <taxon>Arthropoda</taxon>
        <taxon>Hexapoda</taxon>
        <taxon>Insecta</taxon>
        <taxon>Pterygota</taxon>
        <taxon>Neoptera</taxon>
        <taxon>Paraneoptera</taxon>
        <taxon>Hemiptera</taxon>
        <taxon>Heteroptera</taxon>
        <taxon>Panheteroptera</taxon>
        <taxon>Cimicomorpha</taxon>
        <taxon>Reduviidae</taxon>
        <taxon>Harpactorinae</taxon>
        <taxon>Harpactorini</taxon>
        <taxon>Rhynocoris</taxon>
    </lineage>
</organism>
<feature type="region of interest" description="Disordered" evidence="6">
    <location>
        <begin position="69"/>
        <end position="120"/>
    </location>
</feature>
<evidence type="ECO:0000313" key="8">
    <source>
        <dbReference type="EMBL" id="KAK9497016.1"/>
    </source>
</evidence>
<comment type="subcellular location">
    <subcellularLocation>
        <location evidence="1">Nucleus</location>
        <location evidence="1">Nucleolus</location>
    </subcellularLocation>
</comment>
<keyword evidence="3 5" id="KW-0694">RNA-binding</keyword>
<dbReference type="PROSITE" id="PS50102">
    <property type="entry name" value="RRM"/>
    <property type="match status" value="2"/>
</dbReference>
<dbReference type="CDD" id="cd12395">
    <property type="entry name" value="RRM2_RBM34"/>
    <property type="match status" value="1"/>
</dbReference>
<accession>A0AAW1CEJ2</accession>
<dbReference type="PANTHER" id="PTHR23236:SF25">
    <property type="entry name" value="RNA-BINDING PROTEIN 34"/>
    <property type="match status" value="1"/>
</dbReference>
<feature type="compositionally biased region" description="Polar residues" evidence="6">
    <location>
        <begin position="509"/>
        <end position="519"/>
    </location>
</feature>
<reference evidence="8 9" key="1">
    <citation type="submission" date="2022-12" db="EMBL/GenBank/DDBJ databases">
        <title>Chromosome-level genome assembly of true bugs.</title>
        <authorList>
            <person name="Ma L."/>
            <person name="Li H."/>
        </authorList>
    </citation>
    <scope>NUCLEOTIDE SEQUENCE [LARGE SCALE GENOMIC DNA]</scope>
    <source>
        <strain evidence="8">Lab_2022b</strain>
    </source>
</reference>
<comment type="similarity">
    <text evidence="2">Belongs to the RRM RBM34 family.</text>
</comment>
<evidence type="ECO:0000256" key="3">
    <source>
        <dbReference type="ARBA" id="ARBA00022884"/>
    </source>
</evidence>
<dbReference type="GO" id="GO:0003723">
    <property type="term" value="F:RNA binding"/>
    <property type="evidence" value="ECO:0007669"/>
    <property type="project" value="UniProtKB-UniRule"/>
</dbReference>
<dbReference type="Pfam" id="PF00076">
    <property type="entry name" value="RRM_1"/>
    <property type="match status" value="2"/>
</dbReference>
<dbReference type="SMART" id="SM00360">
    <property type="entry name" value="RRM"/>
    <property type="match status" value="2"/>
</dbReference>
<dbReference type="AlphaFoldDB" id="A0AAW1CEJ2"/>
<dbReference type="Proteomes" id="UP001461498">
    <property type="component" value="Unassembled WGS sequence"/>
</dbReference>
<feature type="domain" description="RRM" evidence="7">
    <location>
        <begin position="244"/>
        <end position="339"/>
    </location>
</feature>
<evidence type="ECO:0000256" key="1">
    <source>
        <dbReference type="ARBA" id="ARBA00004604"/>
    </source>
</evidence>
<feature type="compositionally biased region" description="Basic residues" evidence="6">
    <location>
        <begin position="483"/>
        <end position="497"/>
    </location>
</feature>
<dbReference type="InterPro" id="IPR000504">
    <property type="entry name" value="RRM_dom"/>
</dbReference>
<feature type="compositionally biased region" description="Acidic residues" evidence="6">
    <location>
        <begin position="152"/>
        <end position="167"/>
    </location>
</feature>
<evidence type="ECO:0000256" key="6">
    <source>
        <dbReference type="SAM" id="MobiDB-lite"/>
    </source>
</evidence>
<evidence type="ECO:0000256" key="5">
    <source>
        <dbReference type="PROSITE-ProRule" id="PRU00176"/>
    </source>
</evidence>
<dbReference type="CDD" id="cd12394">
    <property type="entry name" value="RRM1_RBM34"/>
    <property type="match status" value="1"/>
</dbReference>
<comment type="caution">
    <text evidence="8">The sequence shown here is derived from an EMBL/GenBank/DDBJ whole genome shotgun (WGS) entry which is preliminary data.</text>
</comment>
<feature type="domain" description="RRM" evidence="7">
    <location>
        <begin position="350"/>
        <end position="427"/>
    </location>
</feature>
<feature type="compositionally biased region" description="Basic residues" evidence="6">
    <location>
        <begin position="100"/>
        <end position="113"/>
    </location>
</feature>